<gene>
    <name evidence="1" type="ORF">HPB47_010404</name>
</gene>
<evidence type="ECO:0000313" key="1">
    <source>
        <dbReference type="EMBL" id="KAG0412449.1"/>
    </source>
</evidence>
<dbReference type="Proteomes" id="UP000805193">
    <property type="component" value="Unassembled WGS sequence"/>
</dbReference>
<organism evidence="1 2">
    <name type="scientific">Ixodes persulcatus</name>
    <name type="common">Taiga tick</name>
    <dbReference type="NCBI Taxonomy" id="34615"/>
    <lineage>
        <taxon>Eukaryota</taxon>
        <taxon>Metazoa</taxon>
        <taxon>Ecdysozoa</taxon>
        <taxon>Arthropoda</taxon>
        <taxon>Chelicerata</taxon>
        <taxon>Arachnida</taxon>
        <taxon>Acari</taxon>
        <taxon>Parasitiformes</taxon>
        <taxon>Ixodida</taxon>
        <taxon>Ixodoidea</taxon>
        <taxon>Ixodidae</taxon>
        <taxon>Ixodinae</taxon>
        <taxon>Ixodes</taxon>
    </lineage>
</organism>
<feature type="non-terminal residue" evidence="1">
    <location>
        <position position="1"/>
    </location>
</feature>
<sequence>DHHQGHIVASSAKSFRRRRERHLDRPVRRPSGAATPLSRATTESMRYLRSWSPQLTRSPPVWSEVFGPTSDGYARVVDAPGFVGQTGLSRTIGDSSSFTGAAPVTAAGA</sequence>
<keyword evidence="2" id="KW-1185">Reference proteome</keyword>
<proteinExistence type="predicted"/>
<evidence type="ECO:0000313" key="2">
    <source>
        <dbReference type="Proteomes" id="UP000805193"/>
    </source>
</evidence>
<dbReference type="EMBL" id="JABSTQ010011346">
    <property type="protein sequence ID" value="KAG0412449.1"/>
    <property type="molecule type" value="Genomic_DNA"/>
</dbReference>
<accession>A0AC60NZ74</accession>
<comment type="caution">
    <text evidence="1">The sequence shown here is derived from an EMBL/GenBank/DDBJ whole genome shotgun (WGS) entry which is preliminary data.</text>
</comment>
<protein>
    <submittedName>
        <fullName evidence="1">Uncharacterized protein</fullName>
    </submittedName>
</protein>
<reference evidence="1 2" key="1">
    <citation type="journal article" date="2020" name="Cell">
        <title>Large-Scale Comparative Analyses of Tick Genomes Elucidate Their Genetic Diversity and Vector Capacities.</title>
        <authorList>
            <consortium name="Tick Genome and Microbiome Consortium (TIGMIC)"/>
            <person name="Jia N."/>
            <person name="Wang J."/>
            <person name="Shi W."/>
            <person name="Du L."/>
            <person name="Sun Y."/>
            <person name="Zhan W."/>
            <person name="Jiang J.F."/>
            <person name="Wang Q."/>
            <person name="Zhang B."/>
            <person name="Ji P."/>
            <person name="Bell-Sakyi L."/>
            <person name="Cui X.M."/>
            <person name="Yuan T.T."/>
            <person name="Jiang B.G."/>
            <person name="Yang W.F."/>
            <person name="Lam T.T."/>
            <person name="Chang Q.C."/>
            <person name="Ding S.J."/>
            <person name="Wang X.J."/>
            <person name="Zhu J.G."/>
            <person name="Ruan X.D."/>
            <person name="Zhao L."/>
            <person name="Wei J.T."/>
            <person name="Ye R.Z."/>
            <person name="Que T.C."/>
            <person name="Du C.H."/>
            <person name="Zhou Y.H."/>
            <person name="Cheng J.X."/>
            <person name="Dai P.F."/>
            <person name="Guo W.B."/>
            <person name="Han X.H."/>
            <person name="Huang E.J."/>
            <person name="Li L.F."/>
            <person name="Wei W."/>
            <person name="Gao Y.C."/>
            <person name="Liu J.Z."/>
            <person name="Shao H.Z."/>
            <person name="Wang X."/>
            <person name="Wang C.C."/>
            <person name="Yang T.C."/>
            <person name="Huo Q.B."/>
            <person name="Li W."/>
            <person name="Chen H.Y."/>
            <person name="Chen S.E."/>
            <person name="Zhou L.G."/>
            <person name="Ni X.B."/>
            <person name="Tian J.H."/>
            <person name="Sheng Y."/>
            <person name="Liu T."/>
            <person name="Pan Y.S."/>
            <person name="Xia L.Y."/>
            <person name="Li J."/>
            <person name="Zhao F."/>
            <person name="Cao W.C."/>
        </authorList>
    </citation>
    <scope>NUCLEOTIDE SEQUENCE [LARGE SCALE GENOMIC DNA]</scope>
    <source>
        <strain evidence="1">Iper-2018</strain>
    </source>
</reference>
<name>A0AC60NZ74_IXOPE</name>